<organism evidence="2 3">
    <name type="scientific">Lactococcus lactis subsp. lactis</name>
    <name type="common">Streptococcus lactis</name>
    <dbReference type="NCBI Taxonomy" id="1360"/>
    <lineage>
        <taxon>Bacteria</taxon>
        <taxon>Bacillati</taxon>
        <taxon>Bacillota</taxon>
        <taxon>Bacilli</taxon>
        <taxon>Lactobacillales</taxon>
        <taxon>Streptococcaceae</taxon>
        <taxon>Lactococcus</taxon>
    </lineage>
</organism>
<accession>A0A0V8EK96</accession>
<dbReference type="PATRIC" id="fig|1360.105.peg.1072"/>
<comment type="caution">
    <text evidence="2">The sequence shown here is derived from an EMBL/GenBank/DDBJ whole genome shotgun (WGS) entry which is preliminary data.</text>
</comment>
<evidence type="ECO:0000256" key="1">
    <source>
        <dbReference type="SAM" id="Coils"/>
    </source>
</evidence>
<dbReference type="RefSeq" id="WP_058219365.1">
    <property type="nucleotide sequence ID" value="NZ_CP032061.2"/>
</dbReference>
<name>A0A0V8EK96_LACLL</name>
<evidence type="ECO:0000313" key="3">
    <source>
        <dbReference type="Proteomes" id="UP000053058"/>
    </source>
</evidence>
<sequence>MNLFRPILLRPNIVKKLNLLFSDVETKGKIQGAERASIEFRKIYRDIENEFIETKKVIEQQKKSNDNNFDILISKLDSLTQEKILLEKQVKIKEIEVSNRFDIPVKEVNNSMSVCTSSLVSPVLIGGVLELAYKIKKNKLEKSEKIGYEESKKLYENKIEKLRKELDRLKENGNHDIKELISVITEIFKAIADEQMKIAQLRILL</sequence>
<evidence type="ECO:0000313" key="2">
    <source>
        <dbReference type="EMBL" id="KSU06560.1"/>
    </source>
</evidence>
<dbReference type="AlphaFoldDB" id="A0A0V8EK96"/>
<protein>
    <submittedName>
        <fullName evidence="2">Uncharacterized protein</fullName>
    </submittedName>
</protein>
<reference evidence="3" key="1">
    <citation type="submission" date="2015-10" db="EMBL/GenBank/DDBJ databases">
        <title>Draft Genome Sequences of 11 Lactococcus lactis subspecies cremoris strains.</title>
        <authorList>
            <person name="Wels M."/>
            <person name="Backus L."/>
            <person name="Boekhorst J."/>
            <person name="Dijkstra A."/>
            <person name="Beerthuizen M."/>
            <person name="Kelly W."/>
            <person name="Siezen R."/>
            <person name="Bachmann H."/>
            <person name="Van Hijum S."/>
        </authorList>
    </citation>
    <scope>NUCLEOTIDE SEQUENCE [LARGE SCALE GENOMIC DNA]</scope>
    <source>
        <strain evidence="3">KF282</strain>
    </source>
</reference>
<gene>
    <name evidence="2" type="ORF">KF282_0957</name>
</gene>
<dbReference type="EMBL" id="LKLN01000027">
    <property type="protein sequence ID" value="KSU06560.1"/>
    <property type="molecule type" value="Genomic_DNA"/>
</dbReference>
<keyword evidence="1" id="KW-0175">Coiled coil</keyword>
<dbReference type="Proteomes" id="UP000053058">
    <property type="component" value="Unassembled WGS sequence"/>
</dbReference>
<proteinExistence type="predicted"/>
<feature type="coiled-coil region" evidence="1">
    <location>
        <begin position="145"/>
        <end position="179"/>
    </location>
</feature>